<dbReference type="Pfam" id="PF02880">
    <property type="entry name" value="PGM_PMM_III"/>
    <property type="match status" value="1"/>
</dbReference>
<protein>
    <submittedName>
        <fullName evidence="9">Phospho-sugar mutase</fullName>
    </submittedName>
</protein>
<evidence type="ECO:0000313" key="9">
    <source>
        <dbReference type="EMBL" id="MCV3753933.1"/>
    </source>
</evidence>
<dbReference type="InterPro" id="IPR036900">
    <property type="entry name" value="A-D-PHexomutase_C_sf"/>
</dbReference>
<dbReference type="CDD" id="cd05799">
    <property type="entry name" value="PGM2"/>
    <property type="match status" value="1"/>
</dbReference>
<dbReference type="InterPro" id="IPR005844">
    <property type="entry name" value="A-D-PHexomutase_a/b/a-I"/>
</dbReference>
<dbReference type="PANTHER" id="PTHR45745">
    <property type="entry name" value="PHOSPHOMANNOMUTASE 45A"/>
    <property type="match status" value="1"/>
</dbReference>
<evidence type="ECO:0000256" key="4">
    <source>
        <dbReference type="ARBA" id="ARBA00022842"/>
    </source>
</evidence>
<reference evidence="9 10" key="1">
    <citation type="journal article" date="2020" name="Int. J. Syst. Evol. Microbiol.">
        <title>Ureaplasma miroungigenitalium sp. nov. isolated from northern elephant seals (Mirounga angustirostris) and Ureaplasma zalophigenitalium sp. nov. isolated from California sea lions (Zalophus californianus).</title>
        <authorList>
            <person name="Volokhov D.V."/>
            <person name="Gulland F.M."/>
            <person name="Gao Y."/>
            <person name="Chizhikov V.E."/>
        </authorList>
    </citation>
    <scope>NUCLEOTIDE SEQUENCE [LARGE SCALE GENOMIC DNA]</scope>
    <source>
        <strain evidence="9 10">CSL7644-GEN</strain>
    </source>
</reference>
<dbReference type="SUPFAM" id="SSF53738">
    <property type="entry name" value="Phosphoglucomutase, first 3 domains"/>
    <property type="match status" value="3"/>
</dbReference>
<feature type="domain" description="Alpha-D-phosphohexomutase alpha/beta/alpha" evidence="8">
    <location>
        <begin position="319"/>
        <end position="428"/>
    </location>
</feature>
<dbReference type="Pfam" id="PF02879">
    <property type="entry name" value="PGM_PMM_II"/>
    <property type="match status" value="1"/>
</dbReference>
<evidence type="ECO:0000259" key="6">
    <source>
        <dbReference type="Pfam" id="PF02878"/>
    </source>
</evidence>
<organism evidence="9 10">
    <name type="scientific">Ureaplasma zalophigenitalium</name>
    <dbReference type="NCBI Taxonomy" id="907723"/>
    <lineage>
        <taxon>Bacteria</taxon>
        <taxon>Bacillati</taxon>
        <taxon>Mycoplasmatota</taxon>
        <taxon>Mycoplasmoidales</taxon>
        <taxon>Mycoplasmoidaceae</taxon>
        <taxon>Ureaplasma</taxon>
    </lineage>
</organism>
<dbReference type="EMBL" id="JAOXHJ010000001">
    <property type="protein sequence ID" value="MCV3753933.1"/>
    <property type="molecule type" value="Genomic_DNA"/>
</dbReference>
<keyword evidence="5" id="KW-0413">Isomerase</keyword>
<dbReference type="InterPro" id="IPR016055">
    <property type="entry name" value="A-D-PHexomutase_a/b/a-I/II/III"/>
</dbReference>
<dbReference type="InterPro" id="IPR005846">
    <property type="entry name" value="A-D-PHexomutase_a/b/a-III"/>
</dbReference>
<sequence>MNQLVTKTLASDLISQEERSYIENLSEQDKNELFDPNYKFKFGTAGIRLPLGVGTRQLNVFTYTQLILGYIKYLQTIPPKNNEFHRVVLGRDNRYLSREAMILASQIFSSFGFEVFVPQDYEMLATPIVSYLINELELDGGIMFTASHNPKTDNGFKVYNNVGAQPISAITDLIETFIPSYQEAITFDFEVDEELILFIDEHEITGYFDTIKENLIHTNKNSEKQFNTVLTTHHGAGSYNMFPFLESLGYEIINVNEQNFENPDFINDISSNPEDQASFTKALEYAEAHNANVMIGIDPDADRMGVAILHDNQWYYLSGDQTGVLFAYYLLNNKIYHKNKYIVSTIVSNTYVQRIADDFNTKVYYVGVGFKHHGNLIAELRNKADLVVAFEEAIGTNLIDMNNDKDGYQSAAFILELIAFYQNQGLTLLDVFNKLIFPRYGYWYAHTYPFVFKDKNWKHQAQELLVKLQNNTLTHLLDLTIERVEYNEQYKYVTWFLSNDSTIKFRLSGTEPKFKIYVNLIEQEYNSETFWYTYFQNKAQAIVEILKNHLQLP</sequence>
<dbReference type="Gene3D" id="3.40.120.10">
    <property type="entry name" value="Alpha-D-Glucose-1,6-Bisphosphate, subunit A, domain 3"/>
    <property type="match status" value="3"/>
</dbReference>
<accession>A0ABT3BPJ6</accession>
<feature type="domain" description="Alpha-D-phosphohexomutase alpha/beta/alpha" evidence="7">
    <location>
        <begin position="206"/>
        <end position="307"/>
    </location>
</feature>
<keyword evidence="4" id="KW-0460">Magnesium</keyword>
<dbReference type="RefSeq" id="WP_263817734.1">
    <property type="nucleotide sequence ID" value="NZ_JAOXHJ010000001.1"/>
</dbReference>
<dbReference type="Pfam" id="PF02878">
    <property type="entry name" value="PGM_PMM_I"/>
    <property type="match status" value="1"/>
</dbReference>
<evidence type="ECO:0000256" key="2">
    <source>
        <dbReference type="ARBA" id="ARBA00022553"/>
    </source>
</evidence>
<dbReference type="PANTHER" id="PTHR45745:SF1">
    <property type="entry name" value="PHOSPHOGLUCOMUTASE 2B-RELATED"/>
    <property type="match status" value="1"/>
</dbReference>
<dbReference type="SUPFAM" id="SSF55957">
    <property type="entry name" value="Phosphoglucomutase, C-terminal domain"/>
    <property type="match status" value="1"/>
</dbReference>
<evidence type="ECO:0000256" key="5">
    <source>
        <dbReference type="ARBA" id="ARBA00023235"/>
    </source>
</evidence>
<evidence type="ECO:0000259" key="7">
    <source>
        <dbReference type="Pfam" id="PF02879"/>
    </source>
</evidence>
<feature type="domain" description="Alpha-D-phosphohexomutase alpha/beta/alpha" evidence="6">
    <location>
        <begin position="41"/>
        <end position="182"/>
    </location>
</feature>
<evidence type="ECO:0000313" key="10">
    <source>
        <dbReference type="Proteomes" id="UP001207252"/>
    </source>
</evidence>
<keyword evidence="10" id="KW-1185">Reference proteome</keyword>
<evidence type="ECO:0000256" key="1">
    <source>
        <dbReference type="ARBA" id="ARBA00010231"/>
    </source>
</evidence>
<dbReference type="InterPro" id="IPR005845">
    <property type="entry name" value="A-D-PHexomutase_a/b/a-II"/>
</dbReference>
<keyword evidence="2" id="KW-0597">Phosphoprotein</keyword>
<evidence type="ECO:0000259" key="8">
    <source>
        <dbReference type="Pfam" id="PF02880"/>
    </source>
</evidence>
<comment type="caution">
    <text evidence="9">The sequence shown here is derived from an EMBL/GenBank/DDBJ whole genome shotgun (WGS) entry which is preliminary data.</text>
</comment>
<proteinExistence type="inferred from homology"/>
<evidence type="ECO:0000256" key="3">
    <source>
        <dbReference type="ARBA" id="ARBA00022723"/>
    </source>
</evidence>
<comment type="similarity">
    <text evidence="1">Belongs to the phosphohexose mutase family.</text>
</comment>
<keyword evidence="3" id="KW-0479">Metal-binding</keyword>
<dbReference type="Proteomes" id="UP001207252">
    <property type="component" value="Unassembled WGS sequence"/>
</dbReference>
<gene>
    <name evidence="9" type="ORF">OF365_00920</name>
</gene>
<name>A0ABT3BPJ6_9BACT</name>